<keyword evidence="2" id="KW-1185">Reference proteome</keyword>
<evidence type="ECO:0000313" key="3">
    <source>
        <dbReference type="RefSeq" id="XP_014486052.1"/>
    </source>
</evidence>
<protein>
    <submittedName>
        <fullName evidence="3">Uncharacterized protein LOC106750307</fullName>
    </submittedName>
</protein>
<dbReference type="AlphaFoldDB" id="A0A6P3Y7P1"/>
<gene>
    <name evidence="3" type="primary">LOC106750307</name>
</gene>
<name>A0A6P3Y7P1_DINQU</name>
<sequence>MLKEKIIAQATAENVVATLGNNCVAFMFDKIRYELDGVEIDRNRNVGITSTLKNYVSLSSDKIACIKNAAWKTINAHSTDGYFNFGIQLSMLLGFCEDYRRIVINARHELILIRSRSGNNSLRGSSALEPKVELFKIQWRMPHVLLNDINKLSLLKTLESGRYLSMSFRSWDLYEFPLLQNTTKHVWPVKTATNLEKPRYLIFALQTGRKNVMAENITQFDNFHLINAKLYLNSECYPYDDMNLDFAKRRYAILYDMYKRFRTSYYGCSSDDVWLTTDDFLRRGLFVVIDCSRQNESIKSATVGVQIEFEYKENIPVNTTAYCLILHDRVVEYSPLTNIVRKLN</sequence>
<dbReference type="KEGG" id="dqu:106750307"/>
<accession>A0A6P3Y7P1</accession>
<dbReference type="OrthoDB" id="6761856at2759"/>
<dbReference type="PANTHER" id="PTHR36159:SF1">
    <property type="entry name" value="RETROVIRUS-RELATED POL POLYPROTEIN FROM TRANSPOSON 412-LIKE PROTEIN"/>
    <property type="match status" value="1"/>
</dbReference>
<dbReference type="InterPro" id="IPR049512">
    <property type="entry name" value="DJR-like_dom"/>
</dbReference>
<proteinExistence type="predicted"/>
<organism evidence="2 3">
    <name type="scientific">Dinoponera quadriceps</name>
    <name type="common">South American ant</name>
    <dbReference type="NCBI Taxonomy" id="609295"/>
    <lineage>
        <taxon>Eukaryota</taxon>
        <taxon>Metazoa</taxon>
        <taxon>Ecdysozoa</taxon>
        <taxon>Arthropoda</taxon>
        <taxon>Hexapoda</taxon>
        <taxon>Insecta</taxon>
        <taxon>Pterygota</taxon>
        <taxon>Neoptera</taxon>
        <taxon>Endopterygota</taxon>
        <taxon>Hymenoptera</taxon>
        <taxon>Apocrita</taxon>
        <taxon>Aculeata</taxon>
        <taxon>Formicoidea</taxon>
        <taxon>Formicidae</taxon>
        <taxon>Ponerinae</taxon>
        <taxon>Ponerini</taxon>
        <taxon>Dinoponera</taxon>
    </lineage>
</organism>
<evidence type="ECO:0000259" key="1">
    <source>
        <dbReference type="Pfam" id="PF21738"/>
    </source>
</evidence>
<dbReference type="GeneID" id="106750307"/>
<dbReference type="PANTHER" id="PTHR36159">
    <property type="entry name" value="PROTEIN CBG23766"/>
    <property type="match status" value="1"/>
</dbReference>
<dbReference type="Proteomes" id="UP000515204">
    <property type="component" value="Unplaced"/>
</dbReference>
<dbReference type="Pfam" id="PF21738">
    <property type="entry name" value="DJR-like_dom"/>
    <property type="match status" value="1"/>
</dbReference>
<dbReference type="RefSeq" id="XP_014486052.1">
    <property type="nucleotide sequence ID" value="XM_014630566.1"/>
</dbReference>
<reference evidence="3" key="1">
    <citation type="submission" date="2025-08" db="UniProtKB">
        <authorList>
            <consortium name="RefSeq"/>
        </authorList>
    </citation>
    <scope>IDENTIFICATION</scope>
</reference>
<evidence type="ECO:0000313" key="2">
    <source>
        <dbReference type="Proteomes" id="UP000515204"/>
    </source>
</evidence>
<feature type="domain" description="Double jelly roll-like" evidence="1">
    <location>
        <begin position="18"/>
        <end position="331"/>
    </location>
</feature>